<feature type="transmembrane region" description="Helical" evidence="5">
    <location>
        <begin position="47"/>
        <end position="69"/>
    </location>
</feature>
<dbReference type="PANTHER" id="PTHR23502">
    <property type="entry name" value="MAJOR FACILITATOR SUPERFAMILY"/>
    <property type="match status" value="1"/>
</dbReference>
<evidence type="ECO:0000313" key="7">
    <source>
        <dbReference type="EMBL" id="PYH79074.1"/>
    </source>
</evidence>
<dbReference type="STRING" id="1448315.A0A319C1W1"/>
<dbReference type="PANTHER" id="PTHR23502:SF163">
    <property type="entry name" value="MAJOR FACILITATOR SUPERFAMILY (MFS) PROFILE DOMAIN-CONTAINING PROTEIN"/>
    <property type="match status" value="1"/>
</dbReference>
<reference evidence="7 8" key="1">
    <citation type="submission" date="2016-12" db="EMBL/GenBank/DDBJ databases">
        <title>The genomes of Aspergillus section Nigri reveals drivers in fungal speciation.</title>
        <authorList>
            <consortium name="DOE Joint Genome Institute"/>
            <person name="Vesth T.C."/>
            <person name="Nybo J."/>
            <person name="Theobald S."/>
            <person name="Brandl J."/>
            <person name="Frisvad J.C."/>
            <person name="Nielsen K.F."/>
            <person name="Lyhne E.K."/>
            <person name="Kogle M.E."/>
            <person name="Kuo A."/>
            <person name="Riley R."/>
            <person name="Clum A."/>
            <person name="Nolan M."/>
            <person name="Lipzen A."/>
            <person name="Salamov A."/>
            <person name="Henrissat B."/>
            <person name="Wiebenga A."/>
            <person name="De Vries R.P."/>
            <person name="Grigoriev I.V."/>
            <person name="Mortensen U.H."/>
            <person name="Andersen M.R."/>
            <person name="Baker S.E."/>
        </authorList>
    </citation>
    <scope>NUCLEOTIDE SEQUENCE [LARGE SCALE GENOMIC DNA]</scope>
    <source>
        <strain evidence="7 8">CBS 121591</strain>
    </source>
</reference>
<feature type="transmembrane region" description="Helical" evidence="5">
    <location>
        <begin position="81"/>
        <end position="101"/>
    </location>
</feature>
<feature type="transmembrane region" description="Helical" evidence="5">
    <location>
        <begin position="171"/>
        <end position="189"/>
    </location>
</feature>
<organism evidence="7 8">
    <name type="scientific">Aspergillus uvarum CBS 121591</name>
    <dbReference type="NCBI Taxonomy" id="1448315"/>
    <lineage>
        <taxon>Eukaryota</taxon>
        <taxon>Fungi</taxon>
        <taxon>Dikarya</taxon>
        <taxon>Ascomycota</taxon>
        <taxon>Pezizomycotina</taxon>
        <taxon>Eurotiomycetes</taxon>
        <taxon>Eurotiomycetidae</taxon>
        <taxon>Eurotiales</taxon>
        <taxon>Aspergillaceae</taxon>
        <taxon>Aspergillus</taxon>
        <taxon>Aspergillus subgen. Circumdati</taxon>
    </lineage>
</organism>
<name>A0A319C1W1_9EURO</name>
<evidence type="ECO:0000256" key="2">
    <source>
        <dbReference type="ARBA" id="ARBA00022692"/>
    </source>
</evidence>
<dbReference type="EMBL" id="KZ821723">
    <property type="protein sequence ID" value="PYH79074.1"/>
    <property type="molecule type" value="Genomic_DNA"/>
</dbReference>
<feature type="transmembrane region" description="Helical" evidence="5">
    <location>
        <begin position="413"/>
        <end position="432"/>
    </location>
</feature>
<dbReference type="GeneID" id="37143694"/>
<evidence type="ECO:0000256" key="3">
    <source>
        <dbReference type="ARBA" id="ARBA00022989"/>
    </source>
</evidence>
<dbReference type="RefSeq" id="XP_025489274.1">
    <property type="nucleotide sequence ID" value="XM_025640952.1"/>
</dbReference>
<evidence type="ECO:0000259" key="6">
    <source>
        <dbReference type="PROSITE" id="PS50850"/>
    </source>
</evidence>
<sequence length="501" mass="54025">MDRKSKSQGYNSAPGNDEEACEQLRLDYCDNDPDNPRNWSKTWRWSIVVLVACLCAEVQLCTIIAAPVSPQILTFFHSNNLLYRTLLVTIWELGEIFAPLVWGPLSELYGRQWILNGASVLFIVFVAGTALSTSIQMLIAFRFLSGLATACIPIGPGIVKDLFRKEQRGRAMSVMSLTSVVGPVVGPIVGSFLGERAGWRWVFWLPTLLSGALGVLILILYRETYKPTILQRKAAALQQDTRTPTHHTAPSPPHRIPTKNAFILLRPLTLIIRFPALALATLHLSLIYGLTYLTMTTIAPVFQDRYFFSEGASGLAFLGLCLGFTLGALLCSLLLDRYITRRRINPSTHASQTPTSTPEQRLPPLLLACLLTSAGMLLFGWSVHYRIYFLVPIVGTAMVGLGLAATSITVQTYVVDSFGVCAVSAISALMVVRNVTAAVVPLAGPPLFRAVGYGWGGTVLAGVGLLVVPVPGVLVRFGGRWRVSGRGGGEANGVGGGGGGG</sequence>
<gene>
    <name evidence="7" type="ORF">BO82DRAFT_434549</name>
</gene>
<evidence type="ECO:0000256" key="4">
    <source>
        <dbReference type="ARBA" id="ARBA00023136"/>
    </source>
</evidence>
<dbReference type="VEuPathDB" id="FungiDB:BO82DRAFT_434549"/>
<evidence type="ECO:0000256" key="5">
    <source>
        <dbReference type="SAM" id="Phobius"/>
    </source>
</evidence>
<feature type="transmembrane region" description="Helical" evidence="5">
    <location>
        <begin position="362"/>
        <end position="381"/>
    </location>
</feature>
<feature type="transmembrane region" description="Helical" evidence="5">
    <location>
        <begin position="315"/>
        <end position="335"/>
    </location>
</feature>
<dbReference type="PROSITE" id="PS50850">
    <property type="entry name" value="MFS"/>
    <property type="match status" value="1"/>
</dbReference>
<dbReference type="GO" id="GO:0022857">
    <property type="term" value="F:transmembrane transporter activity"/>
    <property type="evidence" value="ECO:0007669"/>
    <property type="project" value="InterPro"/>
</dbReference>
<keyword evidence="3 5" id="KW-1133">Transmembrane helix</keyword>
<dbReference type="Proteomes" id="UP000248340">
    <property type="component" value="Unassembled WGS sequence"/>
</dbReference>
<feature type="transmembrane region" description="Helical" evidence="5">
    <location>
        <begin position="274"/>
        <end position="295"/>
    </location>
</feature>
<accession>A0A319C1W1</accession>
<keyword evidence="8" id="KW-1185">Reference proteome</keyword>
<dbReference type="AlphaFoldDB" id="A0A319C1W1"/>
<evidence type="ECO:0000313" key="8">
    <source>
        <dbReference type="Proteomes" id="UP000248340"/>
    </source>
</evidence>
<feature type="transmembrane region" description="Helical" evidence="5">
    <location>
        <begin position="452"/>
        <end position="477"/>
    </location>
</feature>
<dbReference type="SUPFAM" id="SSF103473">
    <property type="entry name" value="MFS general substrate transporter"/>
    <property type="match status" value="1"/>
</dbReference>
<evidence type="ECO:0000256" key="1">
    <source>
        <dbReference type="ARBA" id="ARBA00004141"/>
    </source>
</evidence>
<protein>
    <submittedName>
        <fullName evidence="7">MFS general substrate transporter</fullName>
    </submittedName>
</protein>
<dbReference type="Gene3D" id="1.20.1250.20">
    <property type="entry name" value="MFS general substrate transporter like domains"/>
    <property type="match status" value="1"/>
</dbReference>
<dbReference type="InterPro" id="IPR011701">
    <property type="entry name" value="MFS"/>
</dbReference>
<feature type="transmembrane region" description="Helical" evidence="5">
    <location>
        <begin position="387"/>
        <end position="406"/>
    </location>
</feature>
<feature type="transmembrane region" description="Helical" evidence="5">
    <location>
        <begin position="201"/>
        <end position="221"/>
    </location>
</feature>
<keyword evidence="2 5" id="KW-0812">Transmembrane</keyword>
<dbReference type="OrthoDB" id="5296287at2759"/>
<comment type="subcellular location">
    <subcellularLocation>
        <location evidence="1">Membrane</location>
        <topology evidence="1">Multi-pass membrane protein</topology>
    </subcellularLocation>
</comment>
<dbReference type="InterPro" id="IPR036259">
    <property type="entry name" value="MFS_trans_sf"/>
</dbReference>
<feature type="transmembrane region" description="Helical" evidence="5">
    <location>
        <begin position="113"/>
        <end position="133"/>
    </location>
</feature>
<dbReference type="GO" id="GO:0016020">
    <property type="term" value="C:membrane"/>
    <property type="evidence" value="ECO:0007669"/>
    <property type="project" value="UniProtKB-SubCell"/>
</dbReference>
<keyword evidence="4 5" id="KW-0472">Membrane</keyword>
<proteinExistence type="predicted"/>
<dbReference type="Pfam" id="PF07690">
    <property type="entry name" value="MFS_1"/>
    <property type="match status" value="1"/>
</dbReference>
<feature type="domain" description="Major facilitator superfamily (MFS) profile" evidence="6">
    <location>
        <begin position="45"/>
        <end position="480"/>
    </location>
</feature>
<feature type="transmembrane region" description="Helical" evidence="5">
    <location>
        <begin position="139"/>
        <end position="159"/>
    </location>
</feature>
<dbReference type="InterPro" id="IPR020846">
    <property type="entry name" value="MFS_dom"/>
</dbReference>